<comment type="pathway">
    <text evidence="10">Cofactor biosynthesis; adenosylcobalamin biosynthesis.</text>
</comment>
<evidence type="ECO:0000256" key="1">
    <source>
        <dbReference type="ARBA" id="ARBA00022426"/>
    </source>
</evidence>
<organism evidence="11 12">
    <name type="scientific">Desulforamulus ferrireducens</name>
    <dbReference type="NCBI Taxonomy" id="1833852"/>
    <lineage>
        <taxon>Bacteria</taxon>
        <taxon>Bacillati</taxon>
        <taxon>Bacillota</taxon>
        <taxon>Clostridia</taxon>
        <taxon>Eubacteriales</taxon>
        <taxon>Peptococcaceae</taxon>
        <taxon>Desulforamulus</taxon>
    </lineage>
</organism>
<evidence type="ECO:0000313" key="12">
    <source>
        <dbReference type="Proteomes" id="UP000189464"/>
    </source>
</evidence>
<evidence type="ECO:0000256" key="6">
    <source>
        <dbReference type="ARBA" id="ARBA00022989"/>
    </source>
</evidence>
<reference evidence="11 12" key="1">
    <citation type="journal article" date="2016" name="Int. J. Syst. Evol. Microbiol.">
        <title>Desulfotomaculum ferrireducens sp. nov., a moderately thermophilic sulfate-reducing and dissimilatory Fe(III)-reducing bacterium isolated from compost.</title>
        <authorList>
            <person name="Yang G."/>
            <person name="Guo J."/>
            <person name="Zhuang L."/>
            <person name="Yuan Y."/>
            <person name="Zhou S."/>
        </authorList>
    </citation>
    <scope>NUCLEOTIDE SEQUENCE [LARGE SCALE GENOMIC DNA]</scope>
    <source>
        <strain evidence="11 12">GSS09</strain>
    </source>
</reference>
<dbReference type="RefSeq" id="WP_077714262.1">
    <property type="nucleotide sequence ID" value="NZ_CP019698.1"/>
</dbReference>
<evidence type="ECO:0000256" key="9">
    <source>
        <dbReference type="ARBA" id="ARBA00023285"/>
    </source>
</evidence>
<evidence type="ECO:0000256" key="5">
    <source>
        <dbReference type="ARBA" id="ARBA00022692"/>
    </source>
</evidence>
<feature type="transmembrane region" description="Helical" evidence="10">
    <location>
        <begin position="15"/>
        <end position="35"/>
    </location>
</feature>
<dbReference type="GO" id="GO:0015087">
    <property type="term" value="F:cobalt ion transmembrane transporter activity"/>
    <property type="evidence" value="ECO:0007669"/>
    <property type="project" value="UniProtKB-UniRule"/>
</dbReference>
<proteinExistence type="inferred from homology"/>
<dbReference type="UniPathway" id="UPA00148"/>
<keyword evidence="2 10" id="KW-0813">Transport</keyword>
<comment type="similarity">
    <text evidence="10">Belongs to the CbiN family.</text>
</comment>
<keyword evidence="3 10" id="KW-1003">Cell membrane</keyword>
<dbReference type="Pfam" id="PF02553">
    <property type="entry name" value="CbiN"/>
    <property type="match status" value="1"/>
</dbReference>
<protein>
    <recommendedName>
        <fullName evidence="10">Cobalt transport protein CbiN</fullName>
    </recommendedName>
    <alternativeName>
        <fullName evidence="10">Energy-coupling factor transporter probable substrate-capture protein CbiN</fullName>
        <shortName evidence="10">ECF transporter S component CbiN</shortName>
    </alternativeName>
</protein>
<dbReference type="GO" id="GO:0009236">
    <property type="term" value="P:cobalamin biosynthetic process"/>
    <property type="evidence" value="ECO:0007669"/>
    <property type="project" value="UniProtKB-UniRule"/>
</dbReference>
<dbReference type="GO" id="GO:0005886">
    <property type="term" value="C:plasma membrane"/>
    <property type="evidence" value="ECO:0007669"/>
    <property type="project" value="UniProtKB-SubCell"/>
</dbReference>
<keyword evidence="12" id="KW-1185">Reference proteome</keyword>
<name>A0A1S6IWP2_9FIRM</name>
<keyword evidence="7 10" id="KW-0406">Ion transport</keyword>
<evidence type="ECO:0000256" key="2">
    <source>
        <dbReference type="ARBA" id="ARBA00022448"/>
    </source>
</evidence>
<dbReference type="HAMAP" id="MF_00330">
    <property type="entry name" value="CbiN"/>
    <property type="match status" value="1"/>
</dbReference>
<keyword evidence="8 10" id="KW-0472">Membrane</keyword>
<evidence type="ECO:0000256" key="8">
    <source>
        <dbReference type="ARBA" id="ARBA00023136"/>
    </source>
</evidence>
<keyword evidence="6 10" id="KW-1133">Transmembrane helix</keyword>
<dbReference type="EMBL" id="CP019698">
    <property type="protein sequence ID" value="AQS59193.1"/>
    <property type="molecule type" value="Genomic_DNA"/>
</dbReference>
<dbReference type="OrthoDB" id="1551318at2"/>
<dbReference type="NCBIfam" id="NF002780">
    <property type="entry name" value="PRK02898.1"/>
    <property type="match status" value="1"/>
</dbReference>
<keyword evidence="5 10" id="KW-0812">Transmembrane</keyword>
<keyword evidence="4 10" id="KW-0169">Cobalamin biosynthesis</keyword>
<feature type="transmembrane region" description="Helical" evidence="10">
    <location>
        <begin position="76"/>
        <end position="95"/>
    </location>
</feature>
<comment type="subunit">
    <text evidence="10">Forms an energy-coupling factor (ECF) transporter complex composed of an ATP-binding protein (A component, CbiO), a transmembrane protein (T component, CbiQ) and 2 possible substrate-capture proteins (S components, CbiM and CbiN) of unknown stoichimetry.</text>
</comment>
<dbReference type="PANTHER" id="PTHR38662">
    <property type="entry name" value="COBALT TRANSPORT PROTEIN CBIN"/>
    <property type="match status" value="1"/>
</dbReference>
<dbReference type="AlphaFoldDB" id="A0A1S6IWP2"/>
<evidence type="ECO:0000256" key="3">
    <source>
        <dbReference type="ARBA" id="ARBA00022475"/>
    </source>
</evidence>
<dbReference type="InterPro" id="IPR003705">
    <property type="entry name" value="CbiN"/>
</dbReference>
<dbReference type="Proteomes" id="UP000189464">
    <property type="component" value="Chromosome"/>
</dbReference>
<dbReference type="NCBIfam" id="TIGR01165">
    <property type="entry name" value="cbiN"/>
    <property type="match status" value="1"/>
</dbReference>
<evidence type="ECO:0000313" key="11">
    <source>
        <dbReference type="EMBL" id="AQS59193.1"/>
    </source>
</evidence>
<gene>
    <name evidence="10" type="primary">cbiN</name>
    <name evidence="11" type="ORF">B0537_08955</name>
</gene>
<dbReference type="PANTHER" id="PTHR38662:SF1">
    <property type="entry name" value="COBALT TRANSPORT PROTEIN CBIN"/>
    <property type="match status" value="1"/>
</dbReference>
<keyword evidence="1 10" id="KW-0171">Cobalt transport</keyword>
<evidence type="ECO:0000256" key="10">
    <source>
        <dbReference type="HAMAP-Rule" id="MF_00330"/>
    </source>
</evidence>
<comment type="subcellular location">
    <subcellularLocation>
        <location evidence="10">Cell membrane</location>
        <topology evidence="10">Multi-pass membrane protein</topology>
    </subcellularLocation>
</comment>
<evidence type="ECO:0000256" key="7">
    <source>
        <dbReference type="ARBA" id="ARBA00023065"/>
    </source>
</evidence>
<dbReference type="STRING" id="1833852.B0537_08955"/>
<sequence length="111" mass="12210">MRATVTKNPLGKKVFILNLLLLIMVIALAVTPVIMLQDAEFGGADGEAEKVISEIDPDYQPWFQPLWEPPSGEIESLLFALQAALGAGFICYYLGYMHGKRKAAKNQDDPS</sequence>
<keyword evidence="9 10" id="KW-0170">Cobalt</keyword>
<dbReference type="KEGG" id="dfg:B0537_08955"/>
<accession>A0A1S6IWP2</accession>
<comment type="function">
    <text evidence="10">Part of the energy-coupling factor (ECF) transporter complex CbiMNOQ involved in cobalt import.</text>
</comment>
<evidence type="ECO:0000256" key="4">
    <source>
        <dbReference type="ARBA" id="ARBA00022573"/>
    </source>
</evidence>